<keyword evidence="3" id="KW-0716">Sensory transduction</keyword>
<dbReference type="GO" id="GO:0007165">
    <property type="term" value="P:signal transduction"/>
    <property type="evidence" value="ECO:0007669"/>
    <property type="project" value="UniProtKB-KW"/>
</dbReference>
<dbReference type="AlphaFoldDB" id="A0A653CG84"/>
<feature type="transmembrane region" description="Helical" evidence="10">
    <location>
        <begin position="24"/>
        <end position="46"/>
    </location>
</feature>
<evidence type="ECO:0000256" key="1">
    <source>
        <dbReference type="ARBA" id="ARBA00004651"/>
    </source>
</evidence>
<keyword evidence="4 10" id="KW-0812">Transmembrane</keyword>
<dbReference type="EMBL" id="CAACVG010007730">
    <property type="protein sequence ID" value="VEN46769.1"/>
    <property type="molecule type" value="Genomic_DNA"/>
</dbReference>
<accession>A0A653CG84</accession>
<keyword evidence="7 10" id="KW-0472">Membrane</keyword>
<evidence type="ECO:0000256" key="8">
    <source>
        <dbReference type="ARBA" id="ARBA00023170"/>
    </source>
</evidence>
<dbReference type="GO" id="GO:0004984">
    <property type="term" value="F:olfactory receptor activity"/>
    <property type="evidence" value="ECO:0007669"/>
    <property type="project" value="InterPro"/>
</dbReference>
<keyword evidence="2" id="KW-1003">Cell membrane</keyword>
<evidence type="ECO:0000256" key="9">
    <source>
        <dbReference type="ARBA" id="ARBA00023224"/>
    </source>
</evidence>
<keyword evidence="5" id="KW-0552">Olfaction</keyword>
<evidence type="ECO:0000256" key="5">
    <source>
        <dbReference type="ARBA" id="ARBA00022725"/>
    </source>
</evidence>
<sequence length="212" mass="24738">MAFFQLLGYMYVFKEWDTISVGDVATIMSVYVQIFNIQTVFTCLILNMDRLHTIIRQLKTELMKPKAQRHIMIAKRLKRFGGFVRNYYYGTSTFIIFMQPVVMFIRNDKELFFMSYVPPIMGHSGVFYFQGIIRPFLGYSTCTHVSLHVNLMIEISIQIEILKDILSESDNIDVIFECVKRHEQIVRLVNNVQHIIHIGTSTQFCIGVLVFG</sequence>
<evidence type="ECO:0008006" key="13">
    <source>
        <dbReference type="Google" id="ProtNLM"/>
    </source>
</evidence>
<evidence type="ECO:0000313" key="12">
    <source>
        <dbReference type="Proteomes" id="UP000410492"/>
    </source>
</evidence>
<dbReference type="InterPro" id="IPR004117">
    <property type="entry name" value="7tm6_olfct_rcpt"/>
</dbReference>
<dbReference type="Pfam" id="PF02949">
    <property type="entry name" value="7tm_6"/>
    <property type="match status" value="1"/>
</dbReference>
<organism evidence="11 12">
    <name type="scientific">Callosobruchus maculatus</name>
    <name type="common">Southern cowpea weevil</name>
    <name type="synonym">Pulse bruchid</name>
    <dbReference type="NCBI Taxonomy" id="64391"/>
    <lineage>
        <taxon>Eukaryota</taxon>
        <taxon>Metazoa</taxon>
        <taxon>Ecdysozoa</taxon>
        <taxon>Arthropoda</taxon>
        <taxon>Hexapoda</taxon>
        <taxon>Insecta</taxon>
        <taxon>Pterygota</taxon>
        <taxon>Neoptera</taxon>
        <taxon>Endopterygota</taxon>
        <taxon>Coleoptera</taxon>
        <taxon>Polyphaga</taxon>
        <taxon>Cucujiformia</taxon>
        <taxon>Chrysomeloidea</taxon>
        <taxon>Chrysomelidae</taxon>
        <taxon>Bruchinae</taxon>
        <taxon>Bruchini</taxon>
        <taxon>Callosobruchus</taxon>
    </lineage>
</organism>
<evidence type="ECO:0000256" key="6">
    <source>
        <dbReference type="ARBA" id="ARBA00022989"/>
    </source>
</evidence>
<proteinExistence type="predicted"/>
<evidence type="ECO:0000256" key="2">
    <source>
        <dbReference type="ARBA" id="ARBA00022475"/>
    </source>
</evidence>
<protein>
    <recommendedName>
        <fullName evidence="13">Odorant receptor</fullName>
    </recommendedName>
</protein>
<feature type="non-terminal residue" evidence="11">
    <location>
        <position position="212"/>
    </location>
</feature>
<evidence type="ECO:0000256" key="3">
    <source>
        <dbReference type="ARBA" id="ARBA00022606"/>
    </source>
</evidence>
<comment type="subcellular location">
    <subcellularLocation>
        <location evidence="1">Cell membrane</location>
        <topology evidence="1">Multi-pass membrane protein</topology>
    </subcellularLocation>
</comment>
<name>A0A653CG84_CALMS</name>
<evidence type="ECO:0000256" key="10">
    <source>
        <dbReference type="SAM" id="Phobius"/>
    </source>
</evidence>
<keyword evidence="8" id="KW-0675">Receptor</keyword>
<dbReference type="OrthoDB" id="5846619at2759"/>
<feature type="transmembrane region" description="Helical" evidence="10">
    <location>
        <begin position="86"/>
        <end position="105"/>
    </location>
</feature>
<keyword evidence="6 10" id="KW-1133">Transmembrane helix</keyword>
<dbReference type="Proteomes" id="UP000410492">
    <property type="component" value="Unassembled WGS sequence"/>
</dbReference>
<dbReference type="PANTHER" id="PTHR21137">
    <property type="entry name" value="ODORANT RECEPTOR"/>
    <property type="match status" value="1"/>
</dbReference>
<evidence type="ECO:0000256" key="4">
    <source>
        <dbReference type="ARBA" id="ARBA00022692"/>
    </source>
</evidence>
<keyword evidence="9" id="KW-0807">Transducer</keyword>
<evidence type="ECO:0000313" key="11">
    <source>
        <dbReference type="EMBL" id="VEN46769.1"/>
    </source>
</evidence>
<reference evidence="11 12" key="1">
    <citation type="submission" date="2019-01" db="EMBL/GenBank/DDBJ databases">
        <authorList>
            <person name="Sayadi A."/>
        </authorList>
    </citation>
    <scope>NUCLEOTIDE SEQUENCE [LARGE SCALE GENOMIC DNA]</scope>
</reference>
<dbReference type="GO" id="GO:0005549">
    <property type="term" value="F:odorant binding"/>
    <property type="evidence" value="ECO:0007669"/>
    <property type="project" value="InterPro"/>
</dbReference>
<dbReference type="GO" id="GO:0005886">
    <property type="term" value="C:plasma membrane"/>
    <property type="evidence" value="ECO:0007669"/>
    <property type="project" value="UniProtKB-SubCell"/>
</dbReference>
<gene>
    <name evidence="11" type="ORF">CALMAC_LOCUS8757</name>
</gene>
<dbReference type="PANTHER" id="PTHR21137:SF35">
    <property type="entry name" value="ODORANT RECEPTOR 19A-RELATED"/>
    <property type="match status" value="1"/>
</dbReference>
<evidence type="ECO:0000256" key="7">
    <source>
        <dbReference type="ARBA" id="ARBA00023136"/>
    </source>
</evidence>
<keyword evidence="12" id="KW-1185">Reference proteome</keyword>